<keyword evidence="2" id="KW-1185">Reference proteome</keyword>
<accession>A0ABY6ZCE6</accession>
<organism evidence="1 2">
    <name type="scientific">Alicyclobacillus fastidiosus</name>
    <dbReference type="NCBI Taxonomy" id="392011"/>
    <lineage>
        <taxon>Bacteria</taxon>
        <taxon>Bacillati</taxon>
        <taxon>Bacillota</taxon>
        <taxon>Bacilli</taxon>
        <taxon>Bacillales</taxon>
        <taxon>Alicyclobacillaceae</taxon>
        <taxon>Alicyclobacillus</taxon>
    </lineage>
</organism>
<gene>
    <name evidence="1" type="ORF">NZD89_19905</name>
</gene>
<protein>
    <submittedName>
        <fullName evidence="1">Uncharacterized protein</fullName>
    </submittedName>
</protein>
<name>A0ABY6ZCE6_9BACL</name>
<proteinExistence type="predicted"/>
<reference evidence="1" key="1">
    <citation type="submission" date="2022-08" db="EMBL/GenBank/DDBJ databases">
        <title>Alicyclobacillus fastidiosus DSM 17978, complete genome.</title>
        <authorList>
            <person name="Wang Q."/>
            <person name="Cai R."/>
            <person name="Wang Z."/>
        </authorList>
    </citation>
    <scope>NUCLEOTIDE SEQUENCE</scope>
    <source>
        <strain evidence="1">DSM 17978</strain>
    </source>
</reference>
<sequence length="90" mass="10454">MNLHIVIVNVKDRRDLKTFVQSMQKKYVNNFKIQESAWILGTDHDNKSIRKNLKDNLSAQDELFVCSLPKGSSWKNVVGLKEFLNYVRSA</sequence>
<dbReference type="RefSeq" id="WP_268004459.1">
    <property type="nucleotide sequence ID" value="NZ_BSUT01000001.1"/>
</dbReference>
<evidence type="ECO:0000313" key="1">
    <source>
        <dbReference type="EMBL" id="WAH40560.1"/>
    </source>
</evidence>
<evidence type="ECO:0000313" key="2">
    <source>
        <dbReference type="Proteomes" id="UP001164761"/>
    </source>
</evidence>
<dbReference type="Proteomes" id="UP001164761">
    <property type="component" value="Chromosome"/>
</dbReference>
<dbReference type="EMBL" id="CP104067">
    <property type="protein sequence ID" value="WAH40560.1"/>
    <property type="molecule type" value="Genomic_DNA"/>
</dbReference>